<evidence type="ECO:0000313" key="4">
    <source>
        <dbReference type="EMBL" id="MPQ34998.1"/>
    </source>
</evidence>
<dbReference type="Gene3D" id="4.10.80.30">
    <property type="entry name" value="DNA polymerase, domain 6"/>
    <property type="match status" value="1"/>
</dbReference>
<keyword evidence="2" id="KW-0378">Hydrolase</keyword>
<dbReference type="Gene3D" id="1.10.530.10">
    <property type="match status" value="1"/>
</dbReference>
<gene>
    <name evidence="4" type="ORF">GC247_03555</name>
</gene>
<accession>A0A843QYX6</accession>
<evidence type="ECO:0000313" key="5">
    <source>
        <dbReference type="Proteomes" id="UP000466799"/>
    </source>
</evidence>
<evidence type="ECO:0000259" key="3">
    <source>
        <dbReference type="SMART" id="SM00047"/>
    </source>
</evidence>
<dbReference type="PANTHER" id="PTHR33308:SF10">
    <property type="entry name" value="EXO-GLUCOSAMINIDASE LYTG"/>
    <property type="match status" value="1"/>
</dbReference>
<protein>
    <submittedName>
        <fullName evidence="4">Muramidase</fullName>
    </submittedName>
</protein>
<dbReference type="InterPro" id="IPR051056">
    <property type="entry name" value="Glycosyl_Hydrolase_73"/>
</dbReference>
<dbReference type="SMART" id="SM00047">
    <property type="entry name" value="LYZ2"/>
    <property type="match status" value="1"/>
</dbReference>
<reference evidence="4 5" key="1">
    <citation type="submission" date="2019-10" db="EMBL/GenBank/DDBJ databases">
        <title>Genome Sequencing and assembly of Lactobacillus fermentum I2, a lactic acid bacteria.</title>
        <authorList>
            <person name="Lopes L.S."/>
            <person name="Persinoti G.F."/>
            <person name="Riano-Pachon D.M."/>
            <person name="Labate C.A."/>
        </authorList>
    </citation>
    <scope>NUCLEOTIDE SEQUENCE [LARGE SCALE GENOMIC DNA]</scope>
    <source>
        <strain evidence="4 5">I2</strain>
    </source>
</reference>
<name>A0A843QYX6_LIMFE</name>
<dbReference type="PANTHER" id="PTHR33308">
    <property type="entry name" value="PEPTIDOGLYCAN HYDROLASE FLGJ"/>
    <property type="match status" value="1"/>
</dbReference>
<dbReference type="AlphaFoldDB" id="A0A843QYX6"/>
<dbReference type="InterPro" id="IPR002901">
    <property type="entry name" value="MGlyc_endo_b_GlcNAc-like_dom"/>
</dbReference>
<dbReference type="SUPFAM" id="SSF69360">
    <property type="entry name" value="Cell wall binding repeat"/>
    <property type="match status" value="1"/>
</dbReference>
<feature type="domain" description="Mannosyl-glycoprotein endo-beta-N-acetylglucosamidase-like" evidence="3">
    <location>
        <begin position="90"/>
        <end position="242"/>
    </location>
</feature>
<sequence length="251" mass="28082">MYYFGDDGARYTNQFYSNWGNMYYFGSDGARYTDQFYSNWGKMYYFGDDGVRWTNQFMSAWGNIYYFGSDGSRATSTTINLGYGDLTFDSNGVLTNTNSFIGSIVNGAIDGWLNYKILPSLTIAQAILESAWGQSTLASQYHNLFGIKGSYNGSSVSMLTAEVYNGVTQYIYDYFRAYPNNDASVNDHALFLVENSRYANLIGNTSASSVTTLIRQDGYATDPNYSSSLMTLINTYGLTKYDQIAFSAKSM</sequence>
<comment type="similarity">
    <text evidence="1">Belongs to the glycosyl hydrolase 73 family.</text>
</comment>
<dbReference type="Gene3D" id="2.10.270.10">
    <property type="entry name" value="Cholin Binding"/>
    <property type="match status" value="1"/>
</dbReference>
<dbReference type="Proteomes" id="UP000466799">
    <property type="component" value="Unassembled WGS sequence"/>
</dbReference>
<comment type="caution">
    <text evidence="4">The sequence shown here is derived from an EMBL/GenBank/DDBJ whole genome shotgun (WGS) entry which is preliminary data.</text>
</comment>
<proteinExistence type="inferred from homology"/>
<dbReference type="Pfam" id="PF01832">
    <property type="entry name" value="Glucosaminidase"/>
    <property type="match status" value="1"/>
</dbReference>
<evidence type="ECO:0000256" key="2">
    <source>
        <dbReference type="ARBA" id="ARBA00022801"/>
    </source>
</evidence>
<organism evidence="4 5">
    <name type="scientific">Limosilactobacillus fermentum</name>
    <name type="common">Lactobacillus fermentum</name>
    <dbReference type="NCBI Taxonomy" id="1613"/>
    <lineage>
        <taxon>Bacteria</taxon>
        <taxon>Bacillati</taxon>
        <taxon>Bacillota</taxon>
        <taxon>Bacilli</taxon>
        <taxon>Lactobacillales</taxon>
        <taxon>Lactobacillaceae</taxon>
        <taxon>Limosilactobacillus</taxon>
    </lineage>
</organism>
<dbReference type="EMBL" id="WHJL01000018">
    <property type="protein sequence ID" value="MPQ34998.1"/>
    <property type="molecule type" value="Genomic_DNA"/>
</dbReference>
<evidence type="ECO:0000256" key="1">
    <source>
        <dbReference type="ARBA" id="ARBA00010266"/>
    </source>
</evidence>
<dbReference type="GO" id="GO:0004040">
    <property type="term" value="F:amidase activity"/>
    <property type="evidence" value="ECO:0007669"/>
    <property type="project" value="InterPro"/>
</dbReference>